<feature type="region of interest" description="Disordered" evidence="1">
    <location>
        <begin position="428"/>
        <end position="480"/>
    </location>
</feature>
<dbReference type="InterPro" id="IPR055520">
    <property type="entry name" value="DUF7094"/>
</dbReference>
<dbReference type="RefSeq" id="WP_121919807.1">
    <property type="nucleotide sequence ID" value="NZ_CP034145.1"/>
</dbReference>
<feature type="compositionally biased region" description="Low complexity" evidence="1">
    <location>
        <begin position="448"/>
        <end position="465"/>
    </location>
</feature>
<accession>A0A3M0DQ72</accession>
<dbReference type="Proteomes" id="UP000282007">
    <property type="component" value="Chromosome"/>
</dbReference>
<reference evidence="5 8" key="2">
    <citation type="submission" date="2018-07" db="EMBL/GenBank/DDBJ databases">
        <title>Genome sequences of Haloplanus aerogenes JCM 16430T.</title>
        <authorList>
            <person name="Kim Y.B."/>
            <person name="Roh S.W."/>
        </authorList>
    </citation>
    <scope>NUCLEOTIDE SEQUENCE [LARGE SCALE GENOMIC DNA]</scope>
    <source>
        <strain evidence="5 8">JCM 16430</strain>
    </source>
</reference>
<dbReference type="GeneID" id="38470267"/>
<dbReference type="InterPro" id="IPR056397">
    <property type="entry name" value="Fn3_arc"/>
</dbReference>
<dbReference type="EMBL" id="REFS01000002">
    <property type="protein sequence ID" value="RMB23901.1"/>
    <property type="molecule type" value="Genomic_DNA"/>
</dbReference>
<reference evidence="6" key="3">
    <citation type="submission" date="2018-10" db="EMBL/GenBank/DDBJ databases">
        <authorList>
            <person name="Whitman W."/>
            <person name="Huntemann M."/>
            <person name="Clum A."/>
            <person name="Pillay M."/>
            <person name="Palaniappan K."/>
            <person name="Varghese N."/>
            <person name="Mikhailova N."/>
            <person name="Stamatis D."/>
            <person name="Reddy T."/>
            <person name="Daum C."/>
            <person name="Shapiro N."/>
            <person name="Ivanova N."/>
            <person name="Kyrpides N."/>
            <person name="Woyke T."/>
        </authorList>
    </citation>
    <scope>NUCLEOTIDE SEQUENCE</scope>
    <source>
        <strain evidence="6">CGMCC 1.10124</strain>
    </source>
</reference>
<reference evidence="6 7" key="1">
    <citation type="journal article" date="2015" name="Stand. Genomic Sci.">
        <title>Genomic Encyclopedia of Bacterial and Archaeal Type Strains, Phase III: the genomes of soil and plant-associated and newly described type strains.</title>
        <authorList>
            <person name="Whitman W.B."/>
            <person name="Woyke T."/>
            <person name="Klenk H.P."/>
            <person name="Zhou Y."/>
            <person name="Lilburn T.G."/>
            <person name="Beck B.J."/>
            <person name="De Vos P."/>
            <person name="Vandamme P."/>
            <person name="Eisen J.A."/>
            <person name="Garrity G."/>
            <person name="Hugenholtz P."/>
            <person name="Kyrpides N.C."/>
        </authorList>
    </citation>
    <scope>NUCLEOTIDE SEQUENCE [LARGE SCALE GENOMIC DNA]</scope>
    <source>
        <strain evidence="6 7">CGMCC 1.10124</strain>
    </source>
</reference>
<evidence type="ECO:0000259" key="2">
    <source>
        <dbReference type="Pfam" id="PF23374"/>
    </source>
</evidence>
<evidence type="ECO:0000313" key="5">
    <source>
        <dbReference type="EMBL" id="AZH24452.1"/>
    </source>
</evidence>
<evidence type="ECO:0000259" key="4">
    <source>
        <dbReference type="Pfam" id="PF23379"/>
    </source>
</evidence>
<feature type="domain" description="DUF7094" evidence="3">
    <location>
        <begin position="236"/>
        <end position="339"/>
    </location>
</feature>
<gene>
    <name evidence="6" type="ORF">ATH50_1131</name>
    <name evidence="5" type="ORF">DU502_03235</name>
</gene>
<name>A0A3M0DQ72_9EURY</name>
<feature type="domain" description="DUF7096" evidence="4">
    <location>
        <begin position="2"/>
        <end position="231"/>
    </location>
</feature>
<evidence type="ECO:0000313" key="7">
    <source>
        <dbReference type="Proteomes" id="UP000277326"/>
    </source>
</evidence>
<dbReference type="Pfam" id="PF23374">
    <property type="entry name" value="Fn3_arc"/>
    <property type="match status" value="1"/>
</dbReference>
<organism evidence="6 7">
    <name type="scientific">Haloplanus aerogenes</name>
    <dbReference type="NCBI Taxonomy" id="660522"/>
    <lineage>
        <taxon>Archaea</taxon>
        <taxon>Methanobacteriati</taxon>
        <taxon>Methanobacteriota</taxon>
        <taxon>Stenosarchaea group</taxon>
        <taxon>Halobacteria</taxon>
        <taxon>Halobacteriales</taxon>
        <taxon>Haloferacaceae</taxon>
        <taxon>Haloplanus</taxon>
    </lineage>
</organism>
<keyword evidence="8" id="KW-1185">Reference proteome</keyword>
<dbReference type="Proteomes" id="UP000277326">
    <property type="component" value="Unassembled WGS sequence"/>
</dbReference>
<dbReference type="Pfam" id="PF23379">
    <property type="entry name" value="DUF7096"/>
    <property type="match status" value="1"/>
</dbReference>
<evidence type="ECO:0000256" key="1">
    <source>
        <dbReference type="SAM" id="MobiDB-lite"/>
    </source>
</evidence>
<dbReference type="KEGG" id="haer:DU502_03235"/>
<evidence type="ECO:0000259" key="3">
    <source>
        <dbReference type="Pfam" id="PF23375"/>
    </source>
</evidence>
<protein>
    <submittedName>
        <fullName evidence="6">Uncharacterized protein</fullName>
    </submittedName>
</protein>
<dbReference type="Pfam" id="PF23375">
    <property type="entry name" value="DUF7094"/>
    <property type="match status" value="1"/>
</dbReference>
<feature type="domain" description="Fibronectin-III type-like" evidence="2">
    <location>
        <begin position="348"/>
        <end position="422"/>
    </location>
</feature>
<dbReference type="InterPro" id="IPR055522">
    <property type="entry name" value="DUF7096"/>
</dbReference>
<evidence type="ECO:0000313" key="8">
    <source>
        <dbReference type="Proteomes" id="UP000282007"/>
    </source>
</evidence>
<proteinExistence type="predicted"/>
<dbReference type="AlphaFoldDB" id="A0A3M0DQ72"/>
<feature type="region of interest" description="Disordered" evidence="1">
    <location>
        <begin position="34"/>
        <end position="69"/>
    </location>
</feature>
<evidence type="ECO:0000313" key="6">
    <source>
        <dbReference type="EMBL" id="RMB23901.1"/>
    </source>
</evidence>
<dbReference type="OrthoDB" id="201701at2157"/>
<dbReference type="EMBL" id="CP034145">
    <property type="protein sequence ID" value="AZH24452.1"/>
    <property type="molecule type" value="Genomic_DNA"/>
</dbReference>
<sequence>MRALPVIAAALLVCSAVVGATGGLPTSVVGSAAATADDPTGVSSPLPERDAPPPAALPPAVAQTSGQAGRQQINVLDVPPGSVERWGVEEQYVDLGPALGLSTNATTNRLRTLAMVERVEAANTTADRRDRLRTALIDLERQVDQLDERQTAAVAAYGRGELSARELLVSLVRVSIAAEELNDRRSRIEALAADTRGFDINRGRLASIGNRLSAFTGPVRAHAQTVLRGEAAPHRFYIATGPQSVTVTTILDDTYIRESYRGDLRNGEGDAIELEVALDIVSSSYPVIWNTTREQTQVFGGGETYPVRIAHSRGDLTAFVDSNARVVYAEHQRRPLASMVADQRVERAGENIRVVVNQTYPGGPSQIRVVDDEGEPVDAAISLAVETGTPRQLGTTGDDGVLWTLSPYRQYTVTVDGRGESVDVVVDPGAPPRVKAQAETGDTGGENGNETATNGTATPNGTVTPTPTPTSAALADVYHR</sequence>